<feature type="transmembrane region" description="Helical" evidence="1">
    <location>
        <begin position="12"/>
        <end position="30"/>
    </location>
</feature>
<protein>
    <submittedName>
        <fullName evidence="2">Ribonucleoside hydrolase RihC</fullName>
    </submittedName>
</protein>
<gene>
    <name evidence="2" type="ORF">NCTC12965_00583</name>
</gene>
<dbReference type="SUPFAM" id="SSF53590">
    <property type="entry name" value="Nucleoside hydrolase"/>
    <property type="match status" value="1"/>
</dbReference>
<keyword evidence="1" id="KW-1133">Transmembrane helix</keyword>
<accession>A0A4U9TFA0</accession>
<keyword evidence="1" id="KW-0472">Membrane</keyword>
<evidence type="ECO:0000313" key="2">
    <source>
        <dbReference type="EMBL" id="VTR18606.1"/>
    </source>
</evidence>
<dbReference type="AlphaFoldDB" id="A0A4U9TFA0"/>
<dbReference type="GO" id="GO:0016799">
    <property type="term" value="F:hydrolase activity, hydrolyzing N-glycosyl compounds"/>
    <property type="evidence" value="ECO:0007669"/>
    <property type="project" value="InterPro"/>
</dbReference>
<keyword evidence="1" id="KW-0812">Transmembrane</keyword>
<evidence type="ECO:0000256" key="1">
    <source>
        <dbReference type="SAM" id="Phobius"/>
    </source>
</evidence>
<dbReference type="InterPro" id="IPR036452">
    <property type="entry name" value="Ribo_hydro-like"/>
</dbReference>
<sequence length="33" mass="3512">MRDLLLASKEPIVLVPIGPLTNIALFAHALPGM</sequence>
<dbReference type="EMBL" id="CABEEZ010000019">
    <property type="protein sequence ID" value="VTR18606.1"/>
    <property type="molecule type" value="Genomic_DNA"/>
</dbReference>
<proteinExistence type="predicted"/>
<dbReference type="Gene3D" id="3.90.245.10">
    <property type="entry name" value="Ribonucleoside hydrolase-like"/>
    <property type="match status" value="1"/>
</dbReference>
<name>A0A4U9TFA0_SERFO</name>
<keyword evidence="2" id="KW-0378">Hydrolase</keyword>
<organism evidence="2">
    <name type="scientific">Serratia fonticola</name>
    <dbReference type="NCBI Taxonomy" id="47917"/>
    <lineage>
        <taxon>Bacteria</taxon>
        <taxon>Pseudomonadati</taxon>
        <taxon>Pseudomonadota</taxon>
        <taxon>Gammaproteobacteria</taxon>
        <taxon>Enterobacterales</taxon>
        <taxon>Yersiniaceae</taxon>
        <taxon>Serratia</taxon>
    </lineage>
</organism>
<reference evidence="2" key="1">
    <citation type="submission" date="2019-05" db="EMBL/GenBank/DDBJ databases">
        <authorList>
            <consortium name="Pathogen Informatics"/>
        </authorList>
    </citation>
    <scope>NUCLEOTIDE SEQUENCE [LARGE SCALE GENOMIC DNA]</scope>
    <source>
        <strain evidence="2">NCTC12965</strain>
    </source>
</reference>